<dbReference type="Proteomes" id="UP001277972">
    <property type="component" value="Unassembled WGS sequence"/>
</dbReference>
<sequence>MNEDMVLIQDPMAIFAYLSAIVAIVFMLSTIDNKFFRTFFRYAPPLIWMYFLPMLSTTFGIIPQSSDLYSFLSTYILPAGLLLLMLSTNVPATFKLGGKAIILFLVGTLGVVIGGPIAFALFQGILPDEAWRGVGALAGSWIGGSANMGAMIEAFQTPDHILSPVILTDTIVGIGWMGVMIALANYQDKFNKWNGADNSTIKRVNADIATEIEQNAQPLQLPQLFGILGIGIAGSYLIRVFAGMDFIPKSDVMSTSTWTFIIITAVGIILSFTKVRKLEYYGASKIGYLGIYLFLTGIGAQANLADIVQAPQFILMGAVWLAIHVLCIFIAARLLRAPLFFVAVGSQGNIGGTSSAPIVASVFQPALAPVGLLMGILGNIVGTYAALLCGKLAQMIIGG</sequence>
<evidence type="ECO:0000313" key="1">
    <source>
        <dbReference type="EMBL" id="MDX8045345.1"/>
    </source>
</evidence>
<comment type="caution">
    <text evidence="1">The sequence shown here is derived from an EMBL/GenBank/DDBJ whole genome shotgun (WGS) entry which is preliminary data.</text>
</comment>
<keyword evidence="2" id="KW-1185">Reference proteome</keyword>
<accession>A0ACC6M308</accession>
<proteinExistence type="predicted"/>
<protein>
    <submittedName>
        <fullName evidence="1">DUF819 family protein</fullName>
    </submittedName>
</protein>
<name>A0ACC6M308_9BACI</name>
<reference evidence="1" key="1">
    <citation type="submission" date="2023-11" db="EMBL/GenBank/DDBJ databases">
        <title>Gracilibacillus pellucida a moderately halophilic bacterium isolated from saline soil in Xinjiang province.</title>
        <authorList>
            <person name="Zhang Z."/>
            <person name="Tan F."/>
            <person name="Wang Y."/>
            <person name="Xia M."/>
        </authorList>
    </citation>
    <scope>NUCLEOTIDE SEQUENCE</scope>
    <source>
        <strain evidence="1">S3-1-1</strain>
    </source>
</reference>
<evidence type="ECO:0000313" key="2">
    <source>
        <dbReference type="Proteomes" id="UP001277972"/>
    </source>
</evidence>
<gene>
    <name evidence="1" type="ORF">SH601_05020</name>
</gene>
<organism evidence="1 2">
    <name type="scientific">Gracilibacillus pellucidus</name>
    <dbReference type="NCBI Taxonomy" id="3095368"/>
    <lineage>
        <taxon>Bacteria</taxon>
        <taxon>Bacillati</taxon>
        <taxon>Bacillota</taxon>
        <taxon>Bacilli</taxon>
        <taxon>Bacillales</taxon>
        <taxon>Bacillaceae</taxon>
        <taxon>Gracilibacillus</taxon>
    </lineage>
</organism>
<dbReference type="EMBL" id="JAWZSR010000002">
    <property type="protein sequence ID" value="MDX8045345.1"/>
    <property type="molecule type" value="Genomic_DNA"/>
</dbReference>